<comment type="caution">
    <text evidence="6">The sequence shown here is derived from an EMBL/GenBank/DDBJ whole genome shotgun (WGS) entry which is preliminary data.</text>
</comment>
<evidence type="ECO:0000256" key="1">
    <source>
        <dbReference type="ARBA" id="ARBA00004906"/>
    </source>
</evidence>
<keyword evidence="4" id="KW-0833">Ubl conjugation pathway</keyword>
<dbReference type="InterPro" id="IPR036322">
    <property type="entry name" value="WD40_repeat_dom_sf"/>
</dbReference>
<dbReference type="Gene3D" id="2.130.10.10">
    <property type="entry name" value="YVTN repeat-like/Quinoprotein amine dehydrogenase"/>
    <property type="match status" value="1"/>
</dbReference>
<dbReference type="AlphaFoldDB" id="A0A5J5EHR8"/>
<dbReference type="OrthoDB" id="19711at2759"/>
<evidence type="ECO:0000256" key="4">
    <source>
        <dbReference type="ARBA" id="ARBA00022786"/>
    </source>
</evidence>
<organism evidence="6 7">
    <name type="scientific">Sphaerosporella brunnea</name>
    <dbReference type="NCBI Taxonomy" id="1250544"/>
    <lineage>
        <taxon>Eukaryota</taxon>
        <taxon>Fungi</taxon>
        <taxon>Dikarya</taxon>
        <taxon>Ascomycota</taxon>
        <taxon>Pezizomycotina</taxon>
        <taxon>Pezizomycetes</taxon>
        <taxon>Pezizales</taxon>
        <taxon>Pyronemataceae</taxon>
        <taxon>Sphaerosporella</taxon>
    </lineage>
</organism>
<dbReference type="PANTHER" id="PTHR19872:SF9">
    <property type="entry name" value="UBIQUITIN-BINDING SDF UBIQUITIN LIGASE COMPLEX SUBUNIT"/>
    <property type="match status" value="1"/>
</dbReference>
<dbReference type="PANTHER" id="PTHR19872">
    <property type="entry name" value="UBIQUITIN LIGASE SPECIFICITY FACTOR/HREP PROTEIN"/>
    <property type="match status" value="1"/>
</dbReference>
<evidence type="ECO:0000256" key="5">
    <source>
        <dbReference type="PROSITE-ProRule" id="PRU00221"/>
    </source>
</evidence>
<dbReference type="InterPro" id="IPR001680">
    <property type="entry name" value="WD40_rpt"/>
</dbReference>
<name>A0A5J5EHR8_9PEZI</name>
<feature type="non-terminal residue" evidence="6">
    <location>
        <position position="117"/>
    </location>
</feature>
<dbReference type="Proteomes" id="UP000326924">
    <property type="component" value="Unassembled WGS sequence"/>
</dbReference>
<dbReference type="InterPro" id="IPR051075">
    <property type="entry name" value="SCF_subunit_WD-repeat"/>
</dbReference>
<accession>A0A5J5EHR8</accession>
<dbReference type="SMART" id="SM00320">
    <property type="entry name" value="WD40"/>
    <property type="match status" value="1"/>
</dbReference>
<sequence length="117" mass="13128">VQFSEDSKTIVSGGNDQDIRIWDARTGECLKVLSGHKDLVRTLHLDSRNRRIISGSYDASVKVWSLETGEMILDIKQFHATWILAAKADYKRIVSTSQDSRTLLLDFSTGMTGLDLL</sequence>
<dbReference type="PRINTS" id="PR00320">
    <property type="entry name" value="GPROTEINBRPT"/>
</dbReference>
<protein>
    <submittedName>
        <fullName evidence="6">WD40-repeat-containing domain protein</fullName>
    </submittedName>
</protein>
<dbReference type="InterPro" id="IPR015943">
    <property type="entry name" value="WD40/YVTN_repeat-like_dom_sf"/>
</dbReference>
<dbReference type="PROSITE" id="PS50294">
    <property type="entry name" value="WD_REPEATS_REGION"/>
    <property type="match status" value="2"/>
</dbReference>
<feature type="non-terminal residue" evidence="6">
    <location>
        <position position="1"/>
    </location>
</feature>
<dbReference type="PROSITE" id="PS50082">
    <property type="entry name" value="WD_REPEATS_2"/>
    <property type="match status" value="2"/>
</dbReference>
<gene>
    <name evidence="6" type="ORF">FN846DRAFT_754156</name>
</gene>
<dbReference type="InterPro" id="IPR019775">
    <property type="entry name" value="WD40_repeat_CS"/>
</dbReference>
<dbReference type="Pfam" id="PF00400">
    <property type="entry name" value="WD40"/>
    <property type="match status" value="2"/>
</dbReference>
<dbReference type="InParanoid" id="A0A5J5EHR8"/>
<comment type="pathway">
    <text evidence="1">Protein modification; protein ubiquitination.</text>
</comment>
<dbReference type="EMBL" id="VXIS01000354">
    <property type="protein sequence ID" value="KAA8894258.1"/>
    <property type="molecule type" value="Genomic_DNA"/>
</dbReference>
<dbReference type="InterPro" id="IPR020472">
    <property type="entry name" value="WD40_PAC1"/>
</dbReference>
<dbReference type="PROSITE" id="PS00678">
    <property type="entry name" value="WD_REPEATS_1"/>
    <property type="match status" value="1"/>
</dbReference>
<feature type="repeat" description="WD" evidence="5">
    <location>
        <begin position="33"/>
        <end position="74"/>
    </location>
</feature>
<reference evidence="6 7" key="1">
    <citation type="submission" date="2019-09" db="EMBL/GenBank/DDBJ databases">
        <title>Draft genome of the ectomycorrhizal ascomycete Sphaerosporella brunnea.</title>
        <authorList>
            <consortium name="DOE Joint Genome Institute"/>
            <person name="Benucci G.M."/>
            <person name="Marozzi G."/>
            <person name="Antonielli L."/>
            <person name="Sanchez S."/>
            <person name="Marco P."/>
            <person name="Wang X."/>
            <person name="Falini L.B."/>
            <person name="Barry K."/>
            <person name="Haridas S."/>
            <person name="Lipzen A."/>
            <person name="Labutti K."/>
            <person name="Grigoriev I.V."/>
            <person name="Murat C."/>
            <person name="Martin F."/>
            <person name="Albertini E."/>
            <person name="Donnini D."/>
            <person name="Bonito G."/>
        </authorList>
    </citation>
    <scope>NUCLEOTIDE SEQUENCE [LARGE SCALE GENOMIC DNA]</scope>
    <source>
        <strain evidence="6 7">Sb_GMNB300</strain>
    </source>
</reference>
<keyword evidence="7" id="KW-1185">Reference proteome</keyword>
<keyword evidence="2 5" id="KW-0853">WD repeat</keyword>
<keyword evidence="3" id="KW-0677">Repeat</keyword>
<proteinExistence type="predicted"/>
<evidence type="ECO:0000313" key="7">
    <source>
        <dbReference type="Proteomes" id="UP000326924"/>
    </source>
</evidence>
<evidence type="ECO:0000313" key="6">
    <source>
        <dbReference type="EMBL" id="KAA8894258.1"/>
    </source>
</evidence>
<evidence type="ECO:0000256" key="2">
    <source>
        <dbReference type="ARBA" id="ARBA00022574"/>
    </source>
</evidence>
<dbReference type="SUPFAM" id="SSF50978">
    <property type="entry name" value="WD40 repeat-like"/>
    <property type="match status" value="1"/>
</dbReference>
<feature type="repeat" description="WD" evidence="5">
    <location>
        <begin position="1"/>
        <end position="32"/>
    </location>
</feature>
<evidence type="ECO:0000256" key="3">
    <source>
        <dbReference type="ARBA" id="ARBA00022737"/>
    </source>
</evidence>